<dbReference type="PANTHER" id="PTHR43542:SF1">
    <property type="entry name" value="METHYLTRANSFERASE"/>
    <property type="match status" value="1"/>
</dbReference>
<dbReference type="InterPro" id="IPR004398">
    <property type="entry name" value="RNA_MeTrfase_RsmD"/>
</dbReference>
<gene>
    <name evidence="3" type="primary">rsmD</name>
    <name evidence="3" type="ORF">H8718_07755</name>
</gene>
<comment type="caution">
    <text evidence="3">The sequence shown here is derived from an EMBL/GenBank/DDBJ whole genome shotgun (WGS) entry which is preliminary data.</text>
</comment>
<dbReference type="NCBIfam" id="TIGR00095">
    <property type="entry name" value="16S rRNA (guanine(966)-N(2))-methyltransferase RsmD"/>
    <property type="match status" value="1"/>
</dbReference>
<dbReference type="Pfam" id="PF03602">
    <property type="entry name" value="Cons_hypoth95"/>
    <property type="match status" value="1"/>
</dbReference>
<protein>
    <submittedName>
        <fullName evidence="3">16S rRNA (Guanine(966)-N(2))-methyltransferase RsmD</fullName>
        <ecNumber evidence="3">2.1.1.171</ecNumber>
    </submittedName>
</protein>
<dbReference type="PANTHER" id="PTHR43542">
    <property type="entry name" value="METHYLTRANSFERASE"/>
    <property type="match status" value="1"/>
</dbReference>
<keyword evidence="1 3" id="KW-0489">Methyltransferase</keyword>
<dbReference type="AlphaFoldDB" id="A0A926EGY7"/>
<dbReference type="RefSeq" id="WP_249332492.1">
    <property type="nucleotide sequence ID" value="NZ_JACRSY010000010.1"/>
</dbReference>
<dbReference type="EMBL" id="JACRSY010000010">
    <property type="protein sequence ID" value="MBC8579421.1"/>
    <property type="molecule type" value="Genomic_DNA"/>
</dbReference>
<dbReference type="EC" id="2.1.1.171" evidence="3"/>
<dbReference type="SUPFAM" id="SSF53335">
    <property type="entry name" value="S-adenosyl-L-methionine-dependent methyltransferases"/>
    <property type="match status" value="1"/>
</dbReference>
<dbReference type="PIRSF" id="PIRSF004553">
    <property type="entry name" value="CHP00095"/>
    <property type="match status" value="1"/>
</dbReference>
<dbReference type="Gene3D" id="3.40.50.150">
    <property type="entry name" value="Vaccinia Virus protein VP39"/>
    <property type="match status" value="1"/>
</dbReference>
<dbReference type="InterPro" id="IPR002052">
    <property type="entry name" value="DNA_methylase_N6_adenine_CS"/>
</dbReference>
<keyword evidence="2 3" id="KW-0808">Transferase</keyword>
<dbReference type="InterPro" id="IPR029063">
    <property type="entry name" value="SAM-dependent_MTases_sf"/>
</dbReference>
<dbReference type="PROSITE" id="PS00092">
    <property type="entry name" value="N6_MTASE"/>
    <property type="match status" value="1"/>
</dbReference>
<organism evidence="3 4">
    <name type="scientific">Zhenhengia yiwuensis</name>
    <dbReference type="NCBI Taxonomy" id="2763666"/>
    <lineage>
        <taxon>Bacteria</taxon>
        <taxon>Bacillati</taxon>
        <taxon>Bacillota</taxon>
        <taxon>Clostridia</taxon>
        <taxon>Lachnospirales</taxon>
        <taxon>Lachnospiraceae</taxon>
        <taxon>Zhenhengia</taxon>
    </lineage>
</organism>
<keyword evidence="4" id="KW-1185">Reference proteome</keyword>
<proteinExistence type="predicted"/>
<dbReference type="GO" id="GO:0003676">
    <property type="term" value="F:nucleic acid binding"/>
    <property type="evidence" value="ECO:0007669"/>
    <property type="project" value="InterPro"/>
</dbReference>
<dbReference type="CDD" id="cd02440">
    <property type="entry name" value="AdoMet_MTases"/>
    <property type="match status" value="1"/>
</dbReference>
<evidence type="ECO:0000313" key="4">
    <source>
        <dbReference type="Proteomes" id="UP000655830"/>
    </source>
</evidence>
<reference evidence="3" key="1">
    <citation type="submission" date="2020-08" db="EMBL/GenBank/DDBJ databases">
        <title>Genome public.</title>
        <authorList>
            <person name="Liu C."/>
            <person name="Sun Q."/>
        </authorList>
    </citation>
    <scope>NUCLEOTIDE SEQUENCE</scope>
    <source>
        <strain evidence="3">NSJ-12</strain>
    </source>
</reference>
<evidence type="ECO:0000256" key="2">
    <source>
        <dbReference type="ARBA" id="ARBA00022679"/>
    </source>
</evidence>
<name>A0A926EGY7_9FIRM</name>
<evidence type="ECO:0000256" key="1">
    <source>
        <dbReference type="ARBA" id="ARBA00022603"/>
    </source>
</evidence>
<dbReference type="Proteomes" id="UP000655830">
    <property type="component" value="Unassembled WGS sequence"/>
</dbReference>
<dbReference type="GO" id="GO:0052913">
    <property type="term" value="F:16S rRNA (guanine(966)-N(2))-methyltransferase activity"/>
    <property type="evidence" value="ECO:0007669"/>
    <property type="project" value="UniProtKB-EC"/>
</dbReference>
<sequence>MRVISGKCRGTKLIAPEGSNTRPTIDRIKETLFNMISFDIPGCLFLDLFSGSGGIGIEALSRGAKKAVMVEHHQEALACIHKNLEKTRLQDDARVYNIDIYTALQKLKQNNEKFDIIFMDPPYQMEGIWKIFECIKQYELLSETGYVILERATTNKSLNFEGYVLIKEKTYKTTTLSFFERIQEK</sequence>
<evidence type="ECO:0000313" key="3">
    <source>
        <dbReference type="EMBL" id="MBC8579421.1"/>
    </source>
</evidence>
<accession>A0A926EGY7</accession>